<dbReference type="SUPFAM" id="SSF51905">
    <property type="entry name" value="FAD/NAD(P)-binding domain"/>
    <property type="match status" value="1"/>
</dbReference>
<keyword evidence="1" id="KW-0285">Flavoprotein</keyword>
<dbReference type="InterPro" id="IPR023753">
    <property type="entry name" value="FAD/NAD-binding_dom"/>
</dbReference>
<dbReference type="Proteomes" id="UP000285317">
    <property type="component" value="Chromosome"/>
</dbReference>
<evidence type="ECO:0000256" key="1">
    <source>
        <dbReference type="ARBA" id="ARBA00022630"/>
    </source>
</evidence>
<dbReference type="RefSeq" id="WP_127888401.1">
    <property type="nucleotide sequence ID" value="NZ_CP028137.1"/>
</dbReference>
<dbReference type="AlphaFoldDB" id="A0A3Q9V1B8"/>
<reference evidence="5 6" key="1">
    <citation type="submission" date="2018-03" db="EMBL/GenBank/DDBJ databases">
        <title>Bacteriophage NCPPB3778 and a type I-E CRISPR drive the evolution of the US Biological Select Agent, Rathayibacter toxicus.</title>
        <authorList>
            <person name="Davis E.W.II."/>
            <person name="Tabima J.F."/>
            <person name="Weisberg A.J."/>
            <person name="Dantas Lopes L."/>
            <person name="Wiseman M.S."/>
            <person name="Wiseman M.S."/>
            <person name="Pupko T."/>
            <person name="Belcher M.S."/>
            <person name="Sechler A.J."/>
            <person name="Tancos M.A."/>
            <person name="Schroeder B.K."/>
            <person name="Murray T.D."/>
            <person name="Luster D.G."/>
            <person name="Schneider W.L."/>
            <person name="Rogers E."/>
            <person name="Andreote F.D."/>
            <person name="Grunwald N.J."/>
            <person name="Putnam M.L."/>
            <person name="Chang J.H."/>
        </authorList>
    </citation>
    <scope>NUCLEOTIDE SEQUENCE [LARGE SCALE GENOMIC DNA]</scope>
    <source>
        <strain evidence="5 6">DSM 15932</strain>
    </source>
</reference>
<dbReference type="PANTHER" id="PTHR48105">
    <property type="entry name" value="THIOREDOXIN REDUCTASE 1-RELATED-RELATED"/>
    <property type="match status" value="1"/>
</dbReference>
<evidence type="ECO:0000313" key="5">
    <source>
        <dbReference type="EMBL" id="AZZ54067.1"/>
    </source>
</evidence>
<dbReference type="PRINTS" id="PR00469">
    <property type="entry name" value="PNDRDTASEII"/>
</dbReference>
<feature type="domain" description="FAD/NAD(P)-binding" evidence="4">
    <location>
        <begin position="8"/>
        <end position="297"/>
    </location>
</feature>
<evidence type="ECO:0000256" key="2">
    <source>
        <dbReference type="ARBA" id="ARBA00023002"/>
    </source>
</evidence>
<dbReference type="EMBL" id="CP028137">
    <property type="protein sequence ID" value="AZZ54067.1"/>
    <property type="molecule type" value="Genomic_DNA"/>
</dbReference>
<name>A0A3Q9V1B8_9MICO</name>
<dbReference type="GO" id="GO:0004791">
    <property type="term" value="F:thioredoxin-disulfide reductase (NADPH) activity"/>
    <property type="evidence" value="ECO:0007669"/>
    <property type="project" value="UniProtKB-EC"/>
</dbReference>
<keyword evidence="2" id="KW-0560">Oxidoreductase</keyword>
<evidence type="ECO:0000259" key="4">
    <source>
        <dbReference type="Pfam" id="PF07992"/>
    </source>
</evidence>
<proteinExistence type="predicted"/>
<comment type="catalytic activity">
    <reaction evidence="3">
        <text>[thioredoxin]-dithiol + NADP(+) = [thioredoxin]-disulfide + NADPH + H(+)</text>
        <dbReference type="Rhea" id="RHEA:20345"/>
        <dbReference type="Rhea" id="RHEA-COMP:10698"/>
        <dbReference type="Rhea" id="RHEA-COMP:10700"/>
        <dbReference type="ChEBI" id="CHEBI:15378"/>
        <dbReference type="ChEBI" id="CHEBI:29950"/>
        <dbReference type="ChEBI" id="CHEBI:50058"/>
        <dbReference type="ChEBI" id="CHEBI:57783"/>
        <dbReference type="ChEBI" id="CHEBI:58349"/>
        <dbReference type="EC" id="1.8.1.9"/>
    </reaction>
</comment>
<organism evidence="5 6">
    <name type="scientific">Rathayibacter festucae DSM 15932</name>
    <dbReference type="NCBI Taxonomy" id="1328866"/>
    <lineage>
        <taxon>Bacteria</taxon>
        <taxon>Bacillati</taxon>
        <taxon>Actinomycetota</taxon>
        <taxon>Actinomycetes</taxon>
        <taxon>Micrococcales</taxon>
        <taxon>Microbacteriaceae</taxon>
        <taxon>Rathayibacter</taxon>
    </lineage>
</organism>
<evidence type="ECO:0000256" key="3">
    <source>
        <dbReference type="ARBA" id="ARBA00048132"/>
    </source>
</evidence>
<dbReference type="Gene3D" id="3.50.50.60">
    <property type="entry name" value="FAD/NAD(P)-binding domain"/>
    <property type="match status" value="2"/>
</dbReference>
<gene>
    <name evidence="5" type="ORF">C1I64_19890</name>
</gene>
<dbReference type="PRINTS" id="PR00368">
    <property type="entry name" value="FADPNR"/>
</dbReference>
<dbReference type="InterPro" id="IPR036188">
    <property type="entry name" value="FAD/NAD-bd_sf"/>
</dbReference>
<dbReference type="Pfam" id="PF07992">
    <property type="entry name" value="Pyr_redox_2"/>
    <property type="match status" value="1"/>
</dbReference>
<protein>
    <submittedName>
        <fullName evidence="5">Thioredoxin reductase</fullName>
    </submittedName>
</protein>
<dbReference type="KEGG" id="rfs:C1I64_19890"/>
<evidence type="ECO:0000313" key="6">
    <source>
        <dbReference type="Proteomes" id="UP000285317"/>
    </source>
</evidence>
<dbReference type="InterPro" id="IPR050097">
    <property type="entry name" value="Ferredoxin-NADP_redctase_2"/>
</dbReference>
<sequence>MTASDLPDVLIAGASFAGLAAATALGRSLRDVLVVDGGPPRNAPSPGAHNVLTRDGTAPVELARLARIEAEGYGARVVPGWIVSASTADGGVTATLADGAVLRARRLLLASGSTDRLPGIPGLAERWGRDVLHCPYCHGFEVRGRRIAVLGSGFSGHQAQMFRQLSDRVSILTNGVFQPGAEEAEGLAARGIELIDGAVTEVLVEDDRLVGVVLVEDDRLVGVVVDGRRLELDALVVGPRVEGNLPDGLGLELVDHPSGAARHLTVDPMGRTTAPRVFAAGSLVEPMSQVMAAAADGLRVAAAINYDLIEEEIAAAVRATRG</sequence>
<accession>A0A3Q9V1B8</accession>